<feature type="compositionally biased region" description="Basic and acidic residues" evidence="2">
    <location>
        <begin position="11"/>
        <end position="33"/>
    </location>
</feature>
<dbReference type="EMBL" id="UYYB01012891">
    <property type="protein sequence ID" value="VDM69619.1"/>
    <property type="molecule type" value="Genomic_DNA"/>
</dbReference>
<dbReference type="Pfam" id="PF01480">
    <property type="entry name" value="PWI"/>
    <property type="match status" value="1"/>
</dbReference>
<organism evidence="4 5">
    <name type="scientific">Strongylus vulgaris</name>
    <name type="common">Blood worm</name>
    <dbReference type="NCBI Taxonomy" id="40348"/>
    <lineage>
        <taxon>Eukaryota</taxon>
        <taxon>Metazoa</taxon>
        <taxon>Ecdysozoa</taxon>
        <taxon>Nematoda</taxon>
        <taxon>Chromadorea</taxon>
        <taxon>Rhabditida</taxon>
        <taxon>Rhabditina</taxon>
        <taxon>Rhabditomorpha</taxon>
        <taxon>Strongyloidea</taxon>
        <taxon>Strongylidae</taxon>
        <taxon>Strongylus</taxon>
    </lineage>
</organism>
<dbReference type="GO" id="GO:0006397">
    <property type="term" value="P:mRNA processing"/>
    <property type="evidence" value="ECO:0007669"/>
    <property type="project" value="UniProtKB-KW"/>
</dbReference>
<dbReference type="GO" id="GO:0003729">
    <property type="term" value="F:mRNA binding"/>
    <property type="evidence" value="ECO:0007669"/>
    <property type="project" value="TreeGrafter"/>
</dbReference>
<evidence type="ECO:0000259" key="3">
    <source>
        <dbReference type="PROSITE" id="PS51025"/>
    </source>
</evidence>
<accession>A0A3P7IRF1</accession>
<evidence type="ECO:0000256" key="1">
    <source>
        <dbReference type="ARBA" id="ARBA00022664"/>
    </source>
</evidence>
<dbReference type="OrthoDB" id="6275295at2759"/>
<name>A0A3P7IRF1_STRVU</name>
<proteinExistence type="predicted"/>
<evidence type="ECO:0000313" key="4">
    <source>
        <dbReference type="EMBL" id="VDM69619.1"/>
    </source>
</evidence>
<feature type="compositionally biased region" description="Polar residues" evidence="2">
    <location>
        <begin position="70"/>
        <end position="79"/>
    </location>
</feature>
<dbReference type="Proteomes" id="UP000270094">
    <property type="component" value="Unassembled WGS sequence"/>
</dbReference>
<keyword evidence="1" id="KW-0507">mRNA processing</keyword>
<dbReference type="InterPro" id="IPR002483">
    <property type="entry name" value="PWI_dom"/>
</dbReference>
<evidence type="ECO:0000313" key="5">
    <source>
        <dbReference type="Proteomes" id="UP000270094"/>
    </source>
</evidence>
<dbReference type="PANTHER" id="PTHR18806">
    <property type="entry name" value="RBM25 PROTEIN"/>
    <property type="match status" value="1"/>
</dbReference>
<dbReference type="SMART" id="SM00311">
    <property type="entry name" value="PWI"/>
    <property type="match status" value="1"/>
</dbReference>
<feature type="non-terminal residue" evidence="4">
    <location>
        <position position="1"/>
    </location>
</feature>
<dbReference type="AlphaFoldDB" id="A0A3P7IRF1"/>
<dbReference type="InterPro" id="IPR052768">
    <property type="entry name" value="RBM25"/>
</dbReference>
<reference evidence="4 5" key="1">
    <citation type="submission" date="2018-11" db="EMBL/GenBank/DDBJ databases">
        <authorList>
            <consortium name="Pathogen Informatics"/>
        </authorList>
    </citation>
    <scope>NUCLEOTIDE SEQUENCE [LARGE SCALE GENOMIC DNA]</scope>
</reference>
<dbReference type="GO" id="GO:0000381">
    <property type="term" value="P:regulation of alternative mRNA splicing, via spliceosome"/>
    <property type="evidence" value="ECO:0007669"/>
    <property type="project" value="TreeGrafter"/>
</dbReference>
<evidence type="ECO:0000256" key="2">
    <source>
        <dbReference type="SAM" id="MobiDB-lite"/>
    </source>
</evidence>
<feature type="compositionally biased region" description="Low complexity" evidence="2">
    <location>
        <begin position="53"/>
        <end position="67"/>
    </location>
</feature>
<feature type="domain" description="PWI" evidence="3">
    <location>
        <begin position="143"/>
        <end position="237"/>
    </location>
</feature>
<keyword evidence="5" id="KW-1185">Reference proteome</keyword>
<protein>
    <recommendedName>
        <fullName evidence="3">PWI domain-containing protein</fullName>
    </recommendedName>
</protein>
<dbReference type="PROSITE" id="PS51025">
    <property type="entry name" value="PWI"/>
    <property type="match status" value="1"/>
</dbReference>
<dbReference type="SUPFAM" id="SSF101233">
    <property type="entry name" value="PWI domain"/>
    <property type="match status" value="1"/>
</dbReference>
<dbReference type="PANTHER" id="PTHR18806:SF4">
    <property type="entry name" value="RNA-BINDING PROTEIN 25"/>
    <property type="match status" value="1"/>
</dbReference>
<feature type="region of interest" description="Disordered" evidence="2">
    <location>
        <begin position="1"/>
        <end position="94"/>
    </location>
</feature>
<dbReference type="GO" id="GO:0005681">
    <property type="term" value="C:spliceosomal complex"/>
    <property type="evidence" value="ECO:0007669"/>
    <property type="project" value="TreeGrafter"/>
</dbReference>
<dbReference type="Gene3D" id="1.20.1390.10">
    <property type="entry name" value="PWI domain"/>
    <property type="match status" value="1"/>
</dbReference>
<sequence>EESEEDEEDGKSDIDGKSIGDDDRDDVDTKTPKSDVPAATTSHEDRWKSVDVTSQSTPLSISSPTITMKGATSSTSLQTLPRVDDEEEESGRKHMRPFEITQEERMETLTTDEKKRMVKDLINNIPTTKGRLSKFSDLLKYSDELFAHTIDWRFVDRSLIEQRVRPWVAKKILEFLGYALVDFVCEKVATKTPPDRILSDIAMILDEDAEVFVVKMWRLLIYESEAKKLGLVVPRSSQSFDYNN</sequence>
<gene>
    <name evidence="4" type="ORF">SVUK_LOCUS4617</name>
</gene>
<feature type="compositionally biased region" description="Acidic residues" evidence="2">
    <location>
        <begin position="1"/>
        <end position="10"/>
    </location>
</feature>
<dbReference type="InterPro" id="IPR036483">
    <property type="entry name" value="PWI_dom_sf"/>
</dbReference>